<proteinExistence type="predicted"/>
<evidence type="ECO:0000313" key="1">
    <source>
        <dbReference type="EMBL" id="OWP50275.1"/>
    </source>
</evidence>
<accession>A0A2D0ADX5</accession>
<gene>
    <name evidence="1" type="ORF">CEG18_12035</name>
</gene>
<protein>
    <submittedName>
        <fullName evidence="1">Uncharacterized protein</fullName>
    </submittedName>
</protein>
<dbReference type="RefSeq" id="WP_088417701.1">
    <property type="nucleotide sequence ID" value="NZ_NJBA01000004.1"/>
</dbReference>
<organism evidence="1 2">
    <name type="scientific">Pseudomonas nitroreducens</name>
    <dbReference type="NCBI Taxonomy" id="46680"/>
    <lineage>
        <taxon>Bacteria</taxon>
        <taxon>Pseudomonadati</taxon>
        <taxon>Pseudomonadota</taxon>
        <taxon>Gammaproteobacteria</taxon>
        <taxon>Pseudomonadales</taxon>
        <taxon>Pseudomonadaceae</taxon>
        <taxon>Pseudomonas</taxon>
    </lineage>
</organism>
<reference evidence="1 2" key="1">
    <citation type="submission" date="2017-06" db="EMBL/GenBank/DDBJ databases">
        <title>Draft genome of Pseudomonas nitroreducens DF05.</title>
        <authorList>
            <person name="Iyer R."/>
        </authorList>
    </citation>
    <scope>NUCLEOTIDE SEQUENCE [LARGE SCALE GENOMIC DNA]</scope>
    <source>
        <strain evidence="1 2">DF05</strain>
    </source>
</reference>
<sequence>MATVNPWKRFIGLLPSSAKTVGEVLSVDTVAGTSRVRLRTGADVVVAGTSVAVGSNAFLADGQVVGKAPDLPQYDIEV</sequence>
<dbReference type="Proteomes" id="UP000198145">
    <property type="component" value="Unassembled WGS sequence"/>
</dbReference>
<dbReference type="AlphaFoldDB" id="A0A2D0ADX5"/>
<comment type="caution">
    <text evidence="1">The sequence shown here is derived from an EMBL/GenBank/DDBJ whole genome shotgun (WGS) entry which is preliminary data.</text>
</comment>
<name>A0A2D0ADX5_PSENT</name>
<evidence type="ECO:0000313" key="2">
    <source>
        <dbReference type="Proteomes" id="UP000198145"/>
    </source>
</evidence>
<dbReference type="EMBL" id="NJBA01000004">
    <property type="protein sequence ID" value="OWP50275.1"/>
    <property type="molecule type" value="Genomic_DNA"/>
</dbReference>